<protein>
    <submittedName>
        <fullName evidence="1">Uncharacterized protein</fullName>
    </submittedName>
</protein>
<organism evidence="1">
    <name type="scientific">viral metagenome</name>
    <dbReference type="NCBI Taxonomy" id="1070528"/>
    <lineage>
        <taxon>unclassified sequences</taxon>
        <taxon>metagenomes</taxon>
        <taxon>organismal metagenomes</taxon>
    </lineage>
</organism>
<accession>A0A6C0BJL8</accession>
<dbReference type="EMBL" id="MN739166">
    <property type="protein sequence ID" value="QHS91941.1"/>
    <property type="molecule type" value="Genomic_DNA"/>
</dbReference>
<sequence length="369" mass="42475">MVEITLPVSLGEALDKLTILEIKKSKIADERKADCEKEYALLDKSLATYREQYAYFYKLLLEINLAIWELQDLFHGKETTPEAGAAICKKILDENDRRFRVKSKLNYAASSTLREQKGYAKKRAFVYSHLGLGDMFWMNGAVRCLATAFDEVVVVCKEKYETNVRLMYADDPSINVFPIKDDYVLHPFSEHRRFIEADGFTVFTCGAHTEGHKVYDFPLSFYDDFGLPREVRQAYFHVPKFQEAADLFLKIRAVVPNYIVVHQQSQKKKLAIWDMLNQKDPNRLLLDLNENHYPADHPFYSVAEAVINQPLLFYTFLLVNATELHMIESSIYCMASHLDLSHVSKKICYDAYGGSNERIGVFETGVLPS</sequence>
<dbReference type="Pfam" id="PF19662">
    <property type="entry name" value="DUF6165"/>
    <property type="match status" value="1"/>
</dbReference>
<reference evidence="1" key="1">
    <citation type="journal article" date="2020" name="Nature">
        <title>Giant virus diversity and host interactions through global metagenomics.</title>
        <authorList>
            <person name="Schulz F."/>
            <person name="Roux S."/>
            <person name="Paez-Espino D."/>
            <person name="Jungbluth S."/>
            <person name="Walsh D.A."/>
            <person name="Denef V.J."/>
            <person name="McMahon K.D."/>
            <person name="Konstantinidis K.T."/>
            <person name="Eloe-Fadrosh E.A."/>
            <person name="Kyrpides N.C."/>
            <person name="Woyke T."/>
        </authorList>
    </citation>
    <scope>NUCLEOTIDE SEQUENCE</scope>
    <source>
        <strain evidence="1">GVMAG-M-3300013285-6</strain>
    </source>
</reference>
<proteinExistence type="predicted"/>
<name>A0A6C0BJL8_9ZZZZ</name>
<dbReference type="AlphaFoldDB" id="A0A6C0BJL8"/>
<dbReference type="InterPro" id="IPR046163">
    <property type="entry name" value="DUF6165"/>
</dbReference>
<evidence type="ECO:0000313" key="1">
    <source>
        <dbReference type="EMBL" id="QHS91941.1"/>
    </source>
</evidence>